<dbReference type="InterPro" id="IPR038636">
    <property type="entry name" value="Wzi_sf"/>
</dbReference>
<evidence type="ECO:0000256" key="1">
    <source>
        <dbReference type="SAM" id="SignalP"/>
    </source>
</evidence>
<dbReference type="AlphaFoldDB" id="A0A3E2NM33"/>
<dbReference type="OrthoDB" id="9808260at2"/>
<comment type="caution">
    <text evidence="2">The sequence shown here is derived from an EMBL/GenBank/DDBJ whole genome shotgun (WGS) entry which is preliminary data.</text>
</comment>
<organism evidence="2 3">
    <name type="scientific">Mucilaginibacter terrenus</name>
    <dbReference type="NCBI Taxonomy" id="2482727"/>
    <lineage>
        <taxon>Bacteria</taxon>
        <taxon>Pseudomonadati</taxon>
        <taxon>Bacteroidota</taxon>
        <taxon>Sphingobacteriia</taxon>
        <taxon>Sphingobacteriales</taxon>
        <taxon>Sphingobacteriaceae</taxon>
        <taxon>Mucilaginibacter</taxon>
    </lineage>
</organism>
<feature type="signal peptide" evidence="1">
    <location>
        <begin position="1"/>
        <end position="28"/>
    </location>
</feature>
<name>A0A3E2NM33_9SPHI</name>
<reference evidence="2 3" key="1">
    <citation type="submission" date="2018-08" db="EMBL/GenBank/DDBJ databases">
        <title>Mucilaginibacter terrae sp. nov., isolated from manganese diggings.</title>
        <authorList>
            <person name="Huang Y."/>
            <person name="Zhou Z."/>
        </authorList>
    </citation>
    <scope>NUCLEOTIDE SEQUENCE [LARGE SCALE GENOMIC DNA]</scope>
    <source>
        <strain evidence="2 3">ZH6</strain>
    </source>
</reference>
<keyword evidence="3" id="KW-1185">Reference proteome</keyword>
<evidence type="ECO:0000313" key="2">
    <source>
        <dbReference type="EMBL" id="RFZ82021.1"/>
    </source>
</evidence>
<dbReference type="Gene3D" id="2.40.160.130">
    <property type="entry name" value="Capsule assembly protein Wzi"/>
    <property type="match status" value="1"/>
</dbReference>
<feature type="chain" id="PRO_5017665360" evidence="1">
    <location>
        <begin position="29"/>
        <end position="544"/>
    </location>
</feature>
<dbReference type="EMBL" id="QWDE01000003">
    <property type="protein sequence ID" value="RFZ82021.1"/>
    <property type="molecule type" value="Genomic_DNA"/>
</dbReference>
<evidence type="ECO:0000313" key="3">
    <source>
        <dbReference type="Proteomes" id="UP000260823"/>
    </source>
</evidence>
<dbReference type="Proteomes" id="UP000260823">
    <property type="component" value="Unassembled WGS sequence"/>
</dbReference>
<dbReference type="RefSeq" id="WP_117384047.1">
    <property type="nucleotide sequence ID" value="NZ_QWDE01000003.1"/>
</dbReference>
<protein>
    <submittedName>
        <fullName evidence="2">Gliding motility protein RemB</fullName>
    </submittedName>
</protein>
<accession>A0A3E2NM33</accession>
<gene>
    <name evidence="2" type="ORF">DYU05_15435</name>
</gene>
<sequence>MQKYLPKAPGRFFMIAVLLISFATSSKAQSVYLPQSYQFYQKFNGQVYSKSNKLHTSLRPFLIDSSLTGRYNELMSVGVDSSRTSWVSRKLFNEHLLEVNTKDYTFYADLLTENIGGKDFKDKSLGSNFKPIGFGLKTQLGINTRGFQVGGTIGTKFSFYTSGYENQGVFANYYSNYVNRTGMVPGQAYDRSFGKTQKDWSYATAVLSYSPTNYLNITLGQDKTFIGDGYRSLLLSDYSANYPLLRVTADLGPVRYMMMWTYLQDIKATKFDDLGSNRRKYALYHYFDWNITNSVSMGLFHAVVMPEADDQGNRVGFSPNFINPLFFTSSNKRNVPTNSLVGYTVKYKFIDKNAIYGQALLDNVNGQNTKANKTYGLQAGIRGGDVGGIKNLSYLLEYNRVKPYTYSSSYSLSSYTFYGEPLAHPLGANFKELVGILNYSLGRVDFQGQLNYAKYGLDANGENNGKDVNFPFAVTNPSGNVGQGLTTDLYYAEGTVSLLINPKYNLRFELGGLYRNEKNALGNNKNVLLTFGLRSTFRNLYHDF</sequence>
<keyword evidence="1" id="KW-0732">Signal</keyword>
<proteinExistence type="predicted"/>